<dbReference type="Gene3D" id="1.20.1280.290">
    <property type="match status" value="1"/>
</dbReference>
<dbReference type="PANTHER" id="PTHR10791">
    <property type="entry name" value="RAG1-ACTIVATING PROTEIN 1"/>
    <property type="match status" value="1"/>
</dbReference>
<sequence length="151" mass="16773">MAGFTEDNPWAFTCAIIGSVMSGVLRTFYGVYNLKGGIEELTPVPYIISLFNCMLRIYYASINGSGYIVFLIINMFGCFFNAMYIIVYLIYTPKKVKVPNALSLMFGVIQIVIYMMYKHAATEEVTDSLQLAEGHSGTGKGEVIVEMSIVV</sequence>
<keyword evidence="3" id="KW-0813">Transport</keyword>
<accession>A0AB40CFY2</accession>
<evidence type="ECO:0000256" key="3">
    <source>
        <dbReference type="ARBA" id="ARBA00022448"/>
    </source>
</evidence>
<keyword evidence="4" id="KW-1003">Cell membrane</keyword>
<evidence type="ECO:0000256" key="2">
    <source>
        <dbReference type="ARBA" id="ARBA00007809"/>
    </source>
</evidence>
<protein>
    <submittedName>
        <fullName evidence="12">Bidirectional sugar transporter SWEET14-like</fullName>
    </submittedName>
</protein>
<organism evidence="11 12">
    <name type="scientific">Dioscorea cayennensis subsp. rotundata</name>
    <name type="common">White Guinea yam</name>
    <name type="synonym">Dioscorea rotundata</name>
    <dbReference type="NCBI Taxonomy" id="55577"/>
    <lineage>
        <taxon>Eukaryota</taxon>
        <taxon>Viridiplantae</taxon>
        <taxon>Streptophyta</taxon>
        <taxon>Embryophyta</taxon>
        <taxon>Tracheophyta</taxon>
        <taxon>Spermatophyta</taxon>
        <taxon>Magnoliopsida</taxon>
        <taxon>Liliopsida</taxon>
        <taxon>Dioscoreales</taxon>
        <taxon>Dioscoreaceae</taxon>
        <taxon>Dioscorea</taxon>
    </lineage>
</organism>
<comment type="similarity">
    <text evidence="2">Belongs to the SWEET sugar transporter family.</text>
</comment>
<evidence type="ECO:0000256" key="8">
    <source>
        <dbReference type="ARBA" id="ARBA00022989"/>
    </source>
</evidence>
<name>A0AB40CFY2_DIOCR</name>
<keyword evidence="6 10" id="KW-0812">Transmembrane</keyword>
<dbReference type="GO" id="GO:0005886">
    <property type="term" value="C:plasma membrane"/>
    <property type="evidence" value="ECO:0007669"/>
    <property type="project" value="UniProtKB-SubCell"/>
</dbReference>
<feature type="transmembrane region" description="Helical" evidence="10">
    <location>
        <begin position="98"/>
        <end position="117"/>
    </location>
</feature>
<evidence type="ECO:0000256" key="6">
    <source>
        <dbReference type="ARBA" id="ARBA00022692"/>
    </source>
</evidence>
<dbReference type="RefSeq" id="XP_039138870.1">
    <property type="nucleotide sequence ID" value="XM_039282936.1"/>
</dbReference>
<evidence type="ECO:0000256" key="9">
    <source>
        <dbReference type="ARBA" id="ARBA00023136"/>
    </source>
</evidence>
<evidence type="ECO:0000256" key="4">
    <source>
        <dbReference type="ARBA" id="ARBA00022475"/>
    </source>
</evidence>
<comment type="subcellular location">
    <subcellularLocation>
        <location evidence="1">Cell membrane</location>
        <topology evidence="1">Multi-pass membrane protein</topology>
    </subcellularLocation>
</comment>
<evidence type="ECO:0000256" key="5">
    <source>
        <dbReference type="ARBA" id="ARBA00022597"/>
    </source>
</evidence>
<keyword evidence="8 10" id="KW-1133">Transmembrane helix</keyword>
<keyword evidence="11" id="KW-1185">Reference proteome</keyword>
<dbReference type="Pfam" id="PF03083">
    <property type="entry name" value="MtN3_slv"/>
    <property type="match status" value="1"/>
</dbReference>
<feature type="transmembrane region" description="Helical" evidence="10">
    <location>
        <begin position="12"/>
        <end position="32"/>
    </location>
</feature>
<evidence type="ECO:0000313" key="11">
    <source>
        <dbReference type="Proteomes" id="UP001515500"/>
    </source>
</evidence>
<gene>
    <name evidence="12" type="primary">LOC120276214</name>
</gene>
<evidence type="ECO:0000256" key="7">
    <source>
        <dbReference type="ARBA" id="ARBA00022737"/>
    </source>
</evidence>
<dbReference type="InterPro" id="IPR047664">
    <property type="entry name" value="SWEET"/>
</dbReference>
<proteinExistence type="inferred from homology"/>
<feature type="transmembrane region" description="Helical" evidence="10">
    <location>
        <begin position="67"/>
        <end position="91"/>
    </location>
</feature>
<dbReference type="Proteomes" id="UP001515500">
    <property type="component" value="Chromosome 14"/>
</dbReference>
<dbReference type="AlphaFoldDB" id="A0AB40CFY2"/>
<keyword evidence="9 10" id="KW-0472">Membrane</keyword>
<dbReference type="InterPro" id="IPR004316">
    <property type="entry name" value="SWEET_rpt"/>
</dbReference>
<dbReference type="PANTHER" id="PTHR10791:SF22">
    <property type="entry name" value="BIDIRECTIONAL SUGAR TRANSPORTER SWEET11"/>
    <property type="match status" value="1"/>
</dbReference>
<evidence type="ECO:0000256" key="1">
    <source>
        <dbReference type="ARBA" id="ARBA00004651"/>
    </source>
</evidence>
<keyword evidence="7" id="KW-0677">Repeat</keyword>
<feature type="transmembrane region" description="Helical" evidence="10">
    <location>
        <begin position="44"/>
        <end position="61"/>
    </location>
</feature>
<dbReference type="GeneID" id="120276214"/>
<dbReference type="GO" id="GO:0051119">
    <property type="term" value="F:sugar transmembrane transporter activity"/>
    <property type="evidence" value="ECO:0007669"/>
    <property type="project" value="InterPro"/>
</dbReference>
<evidence type="ECO:0000256" key="10">
    <source>
        <dbReference type="SAM" id="Phobius"/>
    </source>
</evidence>
<reference evidence="12" key="1">
    <citation type="submission" date="2025-08" db="UniProtKB">
        <authorList>
            <consortium name="RefSeq"/>
        </authorList>
    </citation>
    <scope>IDENTIFICATION</scope>
</reference>
<keyword evidence="5" id="KW-0762">Sugar transport</keyword>
<evidence type="ECO:0000313" key="12">
    <source>
        <dbReference type="RefSeq" id="XP_039138870.1"/>
    </source>
</evidence>